<protein>
    <submittedName>
        <fullName evidence="2">Uncharacterized protein</fullName>
    </submittedName>
</protein>
<dbReference type="Proteomes" id="UP000784294">
    <property type="component" value="Unassembled WGS sequence"/>
</dbReference>
<reference evidence="2" key="1">
    <citation type="submission" date="2018-11" db="EMBL/GenBank/DDBJ databases">
        <authorList>
            <consortium name="Pathogen Informatics"/>
        </authorList>
    </citation>
    <scope>NUCLEOTIDE SEQUENCE</scope>
</reference>
<feature type="compositionally biased region" description="Low complexity" evidence="1">
    <location>
        <begin position="227"/>
        <end position="260"/>
    </location>
</feature>
<evidence type="ECO:0000313" key="2">
    <source>
        <dbReference type="EMBL" id="VEL10018.1"/>
    </source>
</evidence>
<name>A0A3S4ZY52_9PLAT</name>
<gene>
    <name evidence="2" type="ORF">PXEA_LOCUS3458</name>
</gene>
<feature type="region of interest" description="Disordered" evidence="1">
    <location>
        <begin position="175"/>
        <end position="197"/>
    </location>
</feature>
<accession>A0A3S4ZY52</accession>
<comment type="caution">
    <text evidence="2">The sequence shown here is derived from an EMBL/GenBank/DDBJ whole genome shotgun (WGS) entry which is preliminary data.</text>
</comment>
<feature type="compositionally biased region" description="Basic and acidic residues" evidence="1">
    <location>
        <begin position="287"/>
        <end position="296"/>
    </location>
</feature>
<organism evidence="2 3">
    <name type="scientific">Protopolystoma xenopodis</name>
    <dbReference type="NCBI Taxonomy" id="117903"/>
    <lineage>
        <taxon>Eukaryota</taxon>
        <taxon>Metazoa</taxon>
        <taxon>Spiralia</taxon>
        <taxon>Lophotrochozoa</taxon>
        <taxon>Platyhelminthes</taxon>
        <taxon>Monogenea</taxon>
        <taxon>Polyopisthocotylea</taxon>
        <taxon>Polystomatidea</taxon>
        <taxon>Polystomatidae</taxon>
        <taxon>Protopolystoma</taxon>
    </lineage>
</organism>
<dbReference type="AlphaFoldDB" id="A0A3S4ZY52"/>
<keyword evidence="3" id="KW-1185">Reference proteome</keyword>
<sequence>MRANSPPTSRRASLLMLLSNAGAISHATSHPLASSPLFSSINTSSIPTTSLSPSTSSTTCSFSTAASASTFSSGGPRAPGAAVHRASLASAAVDQATRAAEASLAAALLARAKTPPRYASRTVINDTYMRRLLARENVEKYKRTANEIYRAQLAKIAAASRGDETLCSIQLHSEVQADSGRDQSLGHPPELLRDGCGHEIGKQDREQKYEERVVLCHDDTIRRQTESTDPPSTLPLSVLPSSPSSSTSASSSSASSDSSLQMVGIETPSTTSSMILGLDMPTGKLPKRQEIKGKPR</sequence>
<evidence type="ECO:0000313" key="3">
    <source>
        <dbReference type="Proteomes" id="UP000784294"/>
    </source>
</evidence>
<dbReference type="EMBL" id="CAAALY010007829">
    <property type="protein sequence ID" value="VEL10018.1"/>
    <property type="molecule type" value="Genomic_DNA"/>
</dbReference>
<proteinExistence type="predicted"/>
<feature type="region of interest" description="Disordered" evidence="1">
    <location>
        <begin position="220"/>
        <end position="296"/>
    </location>
</feature>
<evidence type="ECO:0000256" key="1">
    <source>
        <dbReference type="SAM" id="MobiDB-lite"/>
    </source>
</evidence>